<dbReference type="eggNOG" id="KOG0498">
    <property type="taxonomic scope" value="Eukaryota"/>
</dbReference>
<dbReference type="STRING" id="857967.G0R3U6"/>
<dbReference type="EMBL" id="GL984313">
    <property type="protein sequence ID" value="EGR27853.1"/>
    <property type="molecule type" value="Genomic_DNA"/>
</dbReference>
<dbReference type="SUPFAM" id="SSF81324">
    <property type="entry name" value="Voltage-gated potassium channels"/>
    <property type="match status" value="1"/>
</dbReference>
<keyword evidence="1" id="KW-0812">Transmembrane</keyword>
<dbReference type="OrthoDB" id="312859at2759"/>
<dbReference type="GeneID" id="14903932"/>
<sequence>MNKQNWIKEANLDQENFLTKYINSLYWAIITMLTVGYGEIHPNNELEKLTCIFITVFSCGIYAYTLNRIGVLIQEITEQDTEFKQNFSLLSQYMKRRNLGLKIQRKVKQYFKYLHWEKHNYNENGQHMLNFLLELAPEMKERTYRPDDIVWQASDLQFNKNNRRGQLFQSEMLYY</sequence>
<name>G0R3U6_ICHMU</name>
<feature type="transmembrane region" description="Helical" evidence="1">
    <location>
        <begin position="21"/>
        <end position="40"/>
    </location>
</feature>
<dbReference type="PANTHER" id="PTHR47823:SF9">
    <property type="entry name" value="CHROMOSOME UNDETERMINED SCAFFOLD_10, WHOLE GENOME SHOTGUN SEQUENCE"/>
    <property type="match status" value="1"/>
</dbReference>
<feature type="domain" description="Potassium channel" evidence="2">
    <location>
        <begin position="18"/>
        <end position="74"/>
    </location>
</feature>
<feature type="transmembrane region" description="Helical" evidence="1">
    <location>
        <begin position="46"/>
        <end position="64"/>
    </location>
</feature>
<dbReference type="PANTHER" id="PTHR47823">
    <property type="entry name" value="ION_TRANS DOMAIN-CONTAINING PROTEIN"/>
    <property type="match status" value="1"/>
</dbReference>
<proteinExistence type="predicted"/>
<dbReference type="InParanoid" id="G0R3U6"/>
<dbReference type="AlphaFoldDB" id="G0R3U6"/>
<protein>
    <recommendedName>
        <fullName evidence="2">Potassium channel domain-containing protein</fullName>
    </recommendedName>
</protein>
<dbReference type="Gene3D" id="1.10.287.70">
    <property type="match status" value="1"/>
</dbReference>
<gene>
    <name evidence="3" type="ORF">IMG5_187580</name>
</gene>
<dbReference type="Proteomes" id="UP000008983">
    <property type="component" value="Unassembled WGS sequence"/>
</dbReference>
<reference evidence="3 4" key="1">
    <citation type="submission" date="2011-07" db="EMBL/GenBank/DDBJ databases">
        <authorList>
            <person name="Coyne R."/>
            <person name="Brami D."/>
            <person name="Johnson J."/>
            <person name="Hostetler J."/>
            <person name="Hannick L."/>
            <person name="Clark T."/>
            <person name="Cassidy-Hanley D."/>
            <person name="Inman J."/>
        </authorList>
    </citation>
    <scope>NUCLEOTIDE SEQUENCE [LARGE SCALE GENOMIC DNA]</scope>
    <source>
        <strain evidence="3 4">G5</strain>
    </source>
</reference>
<keyword evidence="1" id="KW-0472">Membrane</keyword>
<evidence type="ECO:0000259" key="2">
    <source>
        <dbReference type="Pfam" id="PF07885"/>
    </source>
</evidence>
<evidence type="ECO:0000313" key="4">
    <source>
        <dbReference type="Proteomes" id="UP000008983"/>
    </source>
</evidence>
<keyword evidence="1" id="KW-1133">Transmembrane helix</keyword>
<dbReference type="Pfam" id="PF07885">
    <property type="entry name" value="Ion_trans_2"/>
    <property type="match status" value="1"/>
</dbReference>
<evidence type="ECO:0000256" key="1">
    <source>
        <dbReference type="SAM" id="Phobius"/>
    </source>
</evidence>
<accession>G0R3U6</accession>
<dbReference type="RefSeq" id="XP_004027198.1">
    <property type="nucleotide sequence ID" value="XM_004027149.1"/>
</dbReference>
<dbReference type="OMA" id="SSEEMLW"/>
<keyword evidence="4" id="KW-1185">Reference proteome</keyword>
<dbReference type="InterPro" id="IPR013099">
    <property type="entry name" value="K_chnl_dom"/>
</dbReference>
<evidence type="ECO:0000313" key="3">
    <source>
        <dbReference type="EMBL" id="EGR27853.1"/>
    </source>
</evidence>
<dbReference type="Gene3D" id="1.10.287.630">
    <property type="entry name" value="Helix hairpin bin"/>
    <property type="match status" value="1"/>
</dbReference>
<organism evidence="3 4">
    <name type="scientific">Ichthyophthirius multifiliis</name>
    <name type="common">White spot disease agent</name>
    <name type="synonym">Ich</name>
    <dbReference type="NCBI Taxonomy" id="5932"/>
    <lineage>
        <taxon>Eukaryota</taxon>
        <taxon>Sar</taxon>
        <taxon>Alveolata</taxon>
        <taxon>Ciliophora</taxon>
        <taxon>Intramacronucleata</taxon>
        <taxon>Oligohymenophorea</taxon>
        <taxon>Hymenostomatida</taxon>
        <taxon>Ophryoglenina</taxon>
        <taxon>Ichthyophthirius</taxon>
    </lineage>
</organism>